<keyword evidence="2" id="KW-0808">Transferase</keyword>
<dbReference type="RefSeq" id="WP_184075913.1">
    <property type="nucleotide sequence ID" value="NZ_JACHDS010000001.1"/>
</dbReference>
<gene>
    <name evidence="2" type="ORF">HNR23_002700</name>
</gene>
<dbReference type="GO" id="GO:0016740">
    <property type="term" value="F:transferase activity"/>
    <property type="evidence" value="ECO:0007669"/>
    <property type="project" value="UniProtKB-KW"/>
</dbReference>
<feature type="transmembrane region" description="Helical" evidence="1">
    <location>
        <begin position="40"/>
        <end position="61"/>
    </location>
</feature>
<protein>
    <submittedName>
        <fullName evidence="2">Fucose 4-O-acetylase-like acetyltransferase</fullName>
    </submittedName>
</protein>
<dbReference type="AlphaFoldDB" id="A0A7X0D5W7"/>
<dbReference type="Proteomes" id="UP000546642">
    <property type="component" value="Unassembled WGS sequence"/>
</dbReference>
<feature type="transmembrane region" description="Helical" evidence="1">
    <location>
        <begin position="115"/>
        <end position="138"/>
    </location>
</feature>
<name>A0A7X0D5W7_9ACTN</name>
<evidence type="ECO:0000313" key="3">
    <source>
        <dbReference type="Proteomes" id="UP000546642"/>
    </source>
</evidence>
<reference evidence="2 3" key="1">
    <citation type="submission" date="2020-08" db="EMBL/GenBank/DDBJ databases">
        <title>Sequencing the genomes of 1000 actinobacteria strains.</title>
        <authorList>
            <person name="Klenk H.-P."/>
        </authorList>
    </citation>
    <scope>NUCLEOTIDE SEQUENCE [LARGE SCALE GENOMIC DNA]</scope>
    <source>
        <strain evidence="2 3">DSM 46659</strain>
    </source>
</reference>
<keyword evidence="3" id="KW-1185">Reference proteome</keyword>
<dbReference type="EMBL" id="JACHDS010000001">
    <property type="protein sequence ID" value="MBB6172640.1"/>
    <property type="molecule type" value="Genomic_DNA"/>
</dbReference>
<proteinExistence type="predicted"/>
<accession>A0A7X0D5W7</accession>
<evidence type="ECO:0000256" key="1">
    <source>
        <dbReference type="SAM" id="Phobius"/>
    </source>
</evidence>
<organism evidence="2 3">
    <name type="scientific">Nocardiopsis mwathae</name>
    <dbReference type="NCBI Taxonomy" id="1472723"/>
    <lineage>
        <taxon>Bacteria</taxon>
        <taxon>Bacillati</taxon>
        <taxon>Actinomycetota</taxon>
        <taxon>Actinomycetes</taxon>
        <taxon>Streptosporangiales</taxon>
        <taxon>Nocardiopsidaceae</taxon>
        <taxon>Nocardiopsis</taxon>
    </lineage>
</organism>
<keyword evidence="1" id="KW-0812">Transmembrane</keyword>
<keyword evidence="1" id="KW-0472">Membrane</keyword>
<sequence>MNSLVNIAVFGVVGAVMMAALIGLLLVIGGRGKGRGPQAVFGTVSVVLLIAVPALAAANLLGTVPEAGFGQAFLVAFGVALVIGAVNIALLPVVARRAAAAQGEELAPGLRLSPALAGGGLLVCAVLGLIGAGIGTLFG</sequence>
<evidence type="ECO:0000313" key="2">
    <source>
        <dbReference type="EMBL" id="MBB6172640.1"/>
    </source>
</evidence>
<comment type="caution">
    <text evidence="2">The sequence shown here is derived from an EMBL/GenBank/DDBJ whole genome shotgun (WGS) entry which is preliminary data.</text>
</comment>
<keyword evidence="1" id="KW-1133">Transmembrane helix</keyword>
<feature type="transmembrane region" description="Helical" evidence="1">
    <location>
        <begin position="6"/>
        <end position="28"/>
    </location>
</feature>
<feature type="transmembrane region" description="Helical" evidence="1">
    <location>
        <begin position="73"/>
        <end position="94"/>
    </location>
</feature>